<dbReference type="RefSeq" id="XP_011129028.1">
    <property type="nucleotide sequence ID" value="XM_011130726.1"/>
</dbReference>
<keyword evidence="3" id="KW-1185">Reference proteome</keyword>
<reference evidence="2" key="1">
    <citation type="submission" date="2013-12" db="EMBL/GenBank/DDBJ databases">
        <authorList>
            <person name="Omoto C.K."/>
            <person name="Sibley D."/>
            <person name="Venepally P."/>
            <person name="Hadjithomas M."/>
            <person name="Karamycheva S."/>
            <person name="Brunk B."/>
            <person name="Roos D."/>
            <person name="Caler E."/>
            <person name="Lorenzi H."/>
        </authorList>
    </citation>
    <scope>NUCLEOTIDE SEQUENCE</scope>
</reference>
<dbReference type="VEuPathDB" id="CryptoDB:GNI_017200"/>
<dbReference type="Proteomes" id="UP000019763">
    <property type="component" value="Unassembled WGS sequence"/>
</dbReference>
<accession>A0A023BC42</accession>
<name>A0A023BC42_GRENI</name>
<evidence type="ECO:0000256" key="1">
    <source>
        <dbReference type="SAM" id="MobiDB-lite"/>
    </source>
</evidence>
<evidence type="ECO:0000313" key="2">
    <source>
        <dbReference type="EMBL" id="EZG82143.1"/>
    </source>
</evidence>
<feature type="region of interest" description="Disordered" evidence="1">
    <location>
        <begin position="620"/>
        <end position="679"/>
    </location>
</feature>
<feature type="compositionally biased region" description="Polar residues" evidence="1">
    <location>
        <begin position="668"/>
        <end position="679"/>
    </location>
</feature>
<feature type="compositionally biased region" description="Basic and acidic residues" evidence="1">
    <location>
        <begin position="653"/>
        <end position="662"/>
    </location>
</feature>
<sequence>MYVSYEATGLQGYVARELQHQLRVQGTVISIYVLNENKRRRHEATTELTERERSLLDKGKDWHQWPDSGPPNDLGGGLGTEGLAAGGVGVEALGTEGQPGDQMRGERMLWFRIIQDGRICASVEELRRLQSCPYELVTRQGLLNVFSSEFVETVGSLVCTTVSEEAVTFLSFFYGHLRSSIQLHTALSHSTKADPCAVAKAIKVQWHGECDSRKRPSNPELWVDSNSDINCGGLPLLFLGSSANRLMPLIVRDLWGNACRNTRAMLWESLYVNHLLGVHSANGSNGGDIHVAGAVLSAGACSPFSVWFNEMISASSTTIALKHAERHVFDINKSMRTVRVEARQTGGRVDSHLFMLLFGGKRLSRKIVITPLIDSLPNRTLLGRLCPQFDQPWDHCNSTCHQSTGQRQELCGGAMHADFVSISTGTTRIATCSIGSDRTSGDTTCTTGSGGTCGDEEFDENMLVKSLKESWFNSIDTHNIILLPLSLTNTLSVLLLLQLVWLSVPMLRERAQIIIVNPNSTLLNNTIRLLIDALSYEIRDLFVCTKNYLVSNLLDGFQNRKKDNIYTKYVDNINLLPDVLAKGAPLKLIVSSPESIEEGWTKDIYYRYIHRNPAAKLLVSSPHNNGVMTTAPNAKPNDQYNDTPPPDAMCDGINHHQSHDQSDDPLNDQPNNRGNRQAQSTKMLLKTIYNIARNADDARNDADILRQAAQIDAYFTALLENEFYKEINDAMMQEQEAASSEYNPNCRPTNMSLKDDVNSIFENLKDIRKAVKQTINVKMPTAWDDLVVANRLIPFDRAFGSYKLEENTDSHYSCAIERVFKRIPTGIQFTKSLFRTANLHIEGSHEAPVSTGLLPLIQIPVAVCGLEMLKAKMTDVPWPPGSPGRCVLSNHEIQRVPVEHKQRVILDSSSAPASSSNWLLGILKGLGEAMKGGEQQSRKVTRRAFDNAVLPSLHTALPVPSTDEAQGTMLVKDLPPVQKIVNSVYHEFVSTMSLKSADRPRLATTTHNSIKTVHVKSNNIGVVQLGVIASIVKGSSKIN</sequence>
<dbReference type="AlphaFoldDB" id="A0A023BC42"/>
<gene>
    <name evidence="2" type="ORF">GNI_017200</name>
</gene>
<dbReference type="GeneID" id="22910892"/>
<comment type="caution">
    <text evidence="2">The sequence shown here is derived from an EMBL/GenBank/DDBJ whole genome shotgun (WGS) entry which is preliminary data.</text>
</comment>
<dbReference type="EMBL" id="AFNH02000125">
    <property type="protein sequence ID" value="EZG82143.1"/>
    <property type="molecule type" value="Genomic_DNA"/>
</dbReference>
<feature type="compositionally biased region" description="Polar residues" evidence="1">
    <location>
        <begin position="621"/>
        <end position="642"/>
    </location>
</feature>
<protein>
    <submittedName>
        <fullName evidence="2">Uncharacterized protein</fullName>
    </submittedName>
</protein>
<proteinExistence type="predicted"/>
<evidence type="ECO:0000313" key="3">
    <source>
        <dbReference type="Proteomes" id="UP000019763"/>
    </source>
</evidence>
<organism evidence="2 3">
    <name type="scientific">Gregarina niphandrodes</name>
    <name type="common">Septate eugregarine</name>
    <dbReference type="NCBI Taxonomy" id="110365"/>
    <lineage>
        <taxon>Eukaryota</taxon>
        <taxon>Sar</taxon>
        <taxon>Alveolata</taxon>
        <taxon>Apicomplexa</taxon>
        <taxon>Conoidasida</taxon>
        <taxon>Gregarinasina</taxon>
        <taxon>Eugregarinorida</taxon>
        <taxon>Gregarinidae</taxon>
        <taxon>Gregarina</taxon>
    </lineage>
</organism>